<accession>A0A3M7TGL0</accession>
<gene>
    <name evidence="1" type="ORF">D1631_08980</name>
</gene>
<dbReference type="AlphaFoldDB" id="A0A3M7TGL0"/>
<comment type="caution">
    <text evidence="1">The sequence shown here is derived from an EMBL/GenBank/DDBJ whole genome shotgun (WGS) entry which is preliminary data.</text>
</comment>
<reference evidence="1 2" key="1">
    <citation type="submission" date="2018-08" db="EMBL/GenBank/DDBJ databases">
        <title>Chryseobacterium nematophagum: a novel matrix digesting pathogen of nematodes.</title>
        <authorList>
            <person name="Page A."/>
            <person name="Roberts M."/>
            <person name="Felix M.-A."/>
            <person name="Weir W."/>
        </authorList>
    </citation>
    <scope>NUCLEOTIDE SEQUENCE [LARGE SCALE GENOMIC DNA]</scope>
    <source>
        <strain evidence="1 2">JUb129</strain>
    </source>
</reference>
<dbReference type="EMBL" id="QWIU01000002">
    <property type="protein sequence ID" value="RNA62057.1"/>
    <property type="molecule type" value="Genomic_DNA"/>
</dbReference>
<sequence>MTKILIQNIFRDFQNDNYLSLSCKPSGLINIGDYIILKENIKVEIMNIEEGLYGILSLSVKKESLASPDINYDFLHNKEFLIQKIT</sequence>
<name>A0A3M7TGL0_9FLAO</name>
<protein>
    <submittedName>
        <fullName evidence="1">Uncharacterized protein</fullName>
    </submittedName>
</protein>
<dbReference type="Proteomes" id="UP000278775">
    <property type="component" value="Unassembled WGS sequence"/>
</dbReference>
<proteinExistence type="predicted"/>
<dbReference type="RefSeq" id="WP_122636151.1">
    <property type="nucleotide sequence ID" value="NZ_QWIU01000002.1"/>
</dbReference>
<dbReference type="OrthoDB" id="9935519at2"/>
<organism evidence="1 2">
    <name type="scientific">Chryseobacterium nematophagum</name>
    <dbReference type="NCBI Taxonomy" id="2305228"/>
    <lineage>
        <taxon>Bacteria</taxon>
        <taxon>Pseudomonadati</taxon>
        <taxon>Bacteroidota</taxon>
        <taxon>Flavobacteriia</taxon>
        <taxon>Flavobacteriales</taxon>
        <taxon>Weeksellaceae</taxon>
        <taxon>Chryseobacterium group</taxon>
        <taxon>Chryseobacterium</taxon>
    </lineage>
</organism>
<evidence type="ECO:0000313" key="2">
    <source>
        <dbReference type="Proteomes" id="UP000278775"/>
    </source>
</evidence>
<evidence type="ECO:0000313" key="1">
    <source>
        <dbReference type="EMBL" id="RNA62057.1"/>
    </source>
</evidence>